<dbReference type="InterPro" id="IPR001478">
    <property type="entry name" value="PDZ"/>
</dbReference>
<name>E4KQT6_9LACT</name>
<dbReference type="Pfam" id="PF13365">
    <property type="entry name" value="Trypsin_2"/>
    <property type="match status" value="1"/>
</dbReference>
<dbReference type="SUPFAM" id="SSF50156">
    <property type="entry name" value="PDZ domain-like"/>
    <property type="match status" value="1"/>
</dbReference>
<dbReference type="RefSeq" id="WP_006418971.1">
    <property type="nucleotide sequence ID" value="NZ_AENN01000017.1"/>
</dbReference>
<dbReference type="Gene3D" id="2.30.42.10">
    <property type="match status" value="1"/>
</dbReference>
<dbReference type="GO" id="GO:0006508">
    <property type="term" value="P:proteolysis"/>
    <property type="evidence" value="ECO:0007669"/>
    <property type="project" value="UniProtKB-KW"/>
</dbReference>
<evidence type="ECO:0000256" key="5">
    <source>
        <dbReference type="SAM" id="Phobius"/>
    </source>
</evidence>
<dbReference type="InterPro" id="IPR051201">
    <property type="entry name" value="Chloro_Bact_Ser_Proteases"/>
</dbReference>
<dbReference type="PROSITE" id="PS50106">
    <property type="entry name" value="PDZ"/>
    <property type="match status" value="1"/>
</dbReference>
<dbReference type="InterPro" id="IPR036034">
    <property type="entry name" value="PDZ_sf"/>
</dbReference>
<dbReference type="PANTHER" id="PTHR43343">
    <property type="entry name" value="PEPTIDASE S12"/>
    <property type="match status" value="1"/>
</dbReference>
<keyword evidence="5" id="KW-1133">Transmembrane helix</keyword>
<evidence type="ECO:0000256" key="1">
    <source>
        <dbReference type="ARBA" id="ARBA00010541"/>
    </source>
</evidence>
<dbReference type="STRING" id="908337.HMPREF9257_0646"/>
<dbReference type="PRINTS" id="PR00834">
    <property type="entry name" value="PROTEASES2C"/>
</dbReference>
<dbReference type="CDD" id="cd06781">
    <property type="entry name" value="cpPDZ_BsHtra-like"/>
    <property type="match status" value="1"/>
</dbReference>
<dbReference type="InterPro" id="IPR001940">
    <property type="entry name" value="Peptidase_S1C"/>
</dbReference>
<accession>E4KQT6</accession>
<keyword evidence="5" id="KW-0812">Transmembrane</keyword>
<dbReference type="GO" id="GO:0004252">
    <property type="term" value="F:serine-type endopeptidase activity"/>
    <property type="evidence" value="ECO:0007669"/>
    <property type="project" value="InterPro"/>
</dbReference>
<dbReference type="AlphaFoldDB" id="E4KQT6"/>
<evidence type="ECO:0000256" key="4">
    <source>
        <dbReference type="ARBA" id="ARBA00022825"/>
    </source>
</evidence>
<protein>
    <submittedName>
        <fullName evidence="7">Trypsin</fullName>
        <ecNumber evidence="7">3.4.21.-</ecNumber>
    </submittedName>
</protein>
<organism evidence="7 8">
    <name type="scientific">Eremococcus coleocola ACS-139-V-Col8</name>
    <dbReference type="NCBI Taxonomy" id="908337"/>
    <lineage>
        <taxon>Bacteria</taxon>
        <taxon>Bacillati</taxon>
        <taxon>Bacillota</taxon>
        <taxon>Bacilli</taxon>
        <taxon>Lactobacillales</taxon>
        <taxon>Aerococcaceae</taxon>
        <taxon>Eremococcus</taxon>
    </lineage>
</organism>
<feature type="domain" description="PDZ" evidence="6">
    <location>
        <begin position="299"/>
        <end position="383"/>
    </location>
</feature>
<evidence type="ECO:0000313" key="8">
    <source>
        <dbReference type="Proteomes" id="UP000005990"/>
    </source>
</evidence>
<evidence type="ECO:0000256" key="2">
    <source>
        <dbReference type="ARBA" id="ARBA00022670"/>
    </source>
</evidence>
<reference evidence="7 8" key="1">
    <citation type="submission" date="2010-10" db="EMBL/GenBank/DDBJ databases">
        <authorList>
            <person name="Durkin A.S."/>
            <person name="Madupu R."/>
            <person name="Torralba M."/>
            <person name="Gillis M."/>
            <person name="Methe B."/>
            <person name="Sutton G."/>
            <person name="Nelson K.E."/>
        </authorList>
    </citation>
    <scope>NUCLEOTIDE SEQUENCE [LARGE SCALE GENOMIC DNA]</scope>
    <source>
        <strain evidence="7 8">ACS-139-V-Col8</strain>
    </source>
</reference>
<dbReference type="InterPro" id="IPR043504">
    <property type="entry name" value="Peptidase_S1_PA_chymotrypsin"/>
</dbReference>
<keyword evidence="3 7" id="KW-0378">Hydrolase</keyword>
<keyword evidence="5" id="KW-0472">Membrane</keyword>
<evidence type="ECO:0000259" key="6">
    <source>
        <dbReference type="PROSITE" id="PS50106"/>
    </source>
</evidence>
<comment type="similarity">
    <text evidence="1">Belongs to the peptidase S1C family.</text>
</comment>
<dbReference type="eggNOG" id="COG0265">
    <property type="taxonomic scope" value="Bacteria"/>
</dbReference>
<keyword evidence="4" id="KW-0720">Serine protease</keyword>
<dbReference type="SMART" id="SM00228">
    <property type="entry name" value="PDZ"/>
    <property type="match status" value="1"/>
</dbReference>
<feature type="transmembrane region" description="Helical" evidence="5">
    <location>
        <begin position="21"/>
        <end position="39"/>
    </location>
</feature>
<evidence type="ECO:0000313" key="7">
    <source>
        <dbReference type="EMBL" id="EFR30811.1"/>
    </source>
</evidence>
<dbReference type="Gene3D" id="2.40.10.10">
    <property type="entry name" value="Trypsin-like serine proteases"/>
    <property type="match status" value="2"/>
</dbReference>
<dbReference type="PANTHER" id="PTHR43343:SF3">
    <property type="entry name" value="PROTEASE DO-LIKE 8, CHLOROPLASTIC"/>
    <property type="match status" value="1"/>
</dbReference>
<dbReference type="MEROPS" id="S01.B81"/>
<dbReference type="Pfam" id="PF13180">
    <property type="entry name" value="PDZ_2"/>
    <property type="match status" value="1"/>
</dbReference>
<keyword evidence="8" id="KW-1185">Reference proteome</keyword>
<keyword evidence="2" id="KW-0645">Protease</keyword>
<dbReference type="EMBL" id="AENN01000017">
    <property type="protein sequence ID" value="EFR30811.1"/>
    <property type="molecule type" value="Genomic_DNA"/>
</dbReference>
<comment type="caution">
    <text evidence="7">The sequence shown here is derived from an EMBL/GenBank/DDBJ whole genome shotgun (WGS) entry which is preliminary data.</text>
</comment>
<gene>
    <name evidence="7" type="primary">htrA</name>
    <name evidence="7" type="ORF">HMPREF9257_0646</name>
</gene>
<dbReference type="InterPro" id="IPR009003">
    <property type="entry name" value="Peptidase_S1_PA"/>
</dbReference>
<dbReference type="EC" id="3.4.21.-" evidence="7"/>
<dbReference type="SUPFAM" id="SSF50494">
    <property type="entry name" value="Trypsin-like serine proteases"/>
    <property type="match status" value="1"/>
</dbReference>
<dbReference type="Proteomes" id="UP000005990">
    <property type="component" value="Unassembled WGS sequence"/>
</dbReference>
<sequence>MTMNYNKQKQKTTYWRGIFSGLVGALVLGLTFLLIGYGFNYRVQPVHSQEQPLSSTDFENTITSVVDKTRDAVVTVSNYQNQQNLQNALPFPYNQFQNQEDSQGQEQGQDGGIDLDKFDSQQVLTATGSGVVYKVDGKTAYIVTNHHVIDGADSVEVTMANGDTLEAKIVGSDSLSDLAVLSIDASKVTQTIEFAKSEDVKVGNIAIAIGSPIGSEYASSVTQGIVSGLDRQEQVDSDGDGNPDWEMTVLQTDAAINPGNSGGALVNSQGKLIGINSSKLADETIEGMGFAIPADDVAKIAQELEENGQIVRPQLGVSMYDLSAISLNSRQEVLKLDENTTDGAIVVEVVAGSAAEEAGLQQYDVITKVNDTDITDSQSLKKALYDYKVGDTITVTYLREGKQATAKITLKAPNNQTNTMQGSQN</sequence>
<evidence type="ECO:0000256" key="3">
    <source>
        <dbReference type="ARBA" id="ARBA00022801"/>
    </source>
</evidence>
<proteinExistence type="inferred from homology"/>